<organism evidence="2 3">
    <name type="scientific">Cohnella suwonensis</name>
    <dbReference type="NCBI Taxonomy" id="696072"/>
    <lineage>
        <taxon>Bacteria</taxon>
        <taxon>Bacillati</taxon>
        <taxon>Bacillota</taxon>
        <taxon>Bacilli</taxon>
        <taxon>Bacillales</taxon>
        <taxon>Paenibacillaceae</taxon>
        <taxon>Cohnella</taxon>
    </lineage>
</organism>
<feature type="transmembrane region" description="Helical" evidence="1">
    <location>
        <begin position="120"/>
        <end position="143"/>
    </location>
</feature>
<protein>
    <recommendedName>
        <fullName evidence="4">DUF2178 domain-containing protein</fullName>
    </recommendedName>
</protein>
<keyword evidence="3" id="KW-1185">Reference proteome</keyword>
<reference evidence="3" key="1">
    <citation type="journal article" date="2019" name="Int. J. Syst. Evol. Microbiol.">
        <title>The Global Catalogue of Microorganisms (GCM) 10K type strain sequencing project: providing services to taxonomists for standard genome sequencing and annotation.</title>
        <authorList>
            <consortium name="The Broad Institute Genomics Platform"/>
            <consortium name="The Broad Institute Genome Sequencing Center for Infectious Disease"/>
            <person name="Wu L."/>
            <person name="Ma J."/>
        </authorList>
    </citation>
    <scope>NUCLEOTIDE SEQUENCE [LARGE SCALE GENOMIC DNA]</scope>
    <source>
        <strain evidence="3">CCUG 57113</strain>
    </source>
</reference>
<dbReference type="Proteomes" id="UP001596105">
    <property type="component" value="Unassembled WGS sequence"/>
</dbReference>
<keyword evidence="1" id="KW-0472">Membrane</keyword>
<name>A0ABW0M4F2_9BACL</name>
<feature type="transmembrane region" description="Helical" evidence="1">
    <location>
        <begin position="93"/>
        <end position="114"/>
    </location>
</feature>
<accession>A0ABW0M4F2</accession>
<sequence>MSYQEKKNVVSLFSSILIFGSYCLYVFLRYDDANLEGTELYRFWGAVILILIPVSVVARIVIEIIFMIVNGIATKEKAPNFSDELDKLIELKAIRVTFFVFILGFLIAMGTLVMREPVSTMFIILFLAGFVSEVAGILWRLYLYRKGV</sequence>
<keyword evidence="1" id="KW-0812">Transmembrane</keyword>
<proteinExistence type="predicted"/>
<keyword evidence="1" id="KW-1133">Transmembrane helix</keyword>
<gene>
    <name evidence="2" type="ORF">ACFPPD_24295</name>
</gene>
<dbReference type="EMBL" id="JBHSMH010000111">
    <property type="protein sequence ID" value="MFC5471803.1"/>
    <property type="molecule type" value="Genomic_DNA"/>
</dbReference>
<feature type="transmembrane region" description="Helical" evidence="1">
    <location>
        <begin position="43"/>
        <end position="72"/>
    </location>
</feature>
<dbReference type="RefSeq" id="WP_209744198.1">
    <property type="nucleotide sequence ID" value="NZ_JBHSMH010000111.1"/>
</dbReference>
<feature type="transmembrane region" description="Helical" evidence="1">
    <location>
        <begin position="9"/>
        <end position="28"/>
    </location>
</feature>
<evidence type="ECO:0008006" key="4">
    <source>
        <dbReference type="Google" id="ProtNLM"/>
    </source>
</evidence>
<comment type="caution">
    <text evidence="2">The sequence shown here is derived from an EMBL/GenBank/DDBJ whole genome shotgun (WGS) entry which is preliminary data.</text>
</comment>
<evidence type="ECO:0000256" key="1">
    <source>
        <dbReference type="SAM" id="Phobius"/>
    </source>
</evidence>
<evidence type="ECO:0000313" key="3">
    <source>
        <dbReference type="Proteomes" id="UP001596105"/>
    </source>
</evidence>
<evidence type="ECO:0000313" key="2">
    <source>
        <dbReference type="EMBL" id="MFC5471803.1"/>
    </source>
</evidence>